<dbReference type="Pfam" id="PF12849">
    <property type="entry name" value="PBP_like_2"/>
    <property type="match status" value="1"/>
</dbReference>
<evidence type="ECO:0000313" key="4">
    <source>
        <dbReference type="Proteomes" id="UP000305881"/>
    </source>
</evidence>
<dbReference type="KEGG" id="mbur:EQU24_16690"/>
<name>A0A4V1IK52_METBY</name>
<protein>
    <submittedName>
        <fullName evidence="3">Tungsten ABC transporter substrate-binding protein</fullName>
    </submittedName>
</protein>
<dbReference type="AlphaFoldDB" id="A0A4V1IK52"/>
<organism evidence="3 4">
    <name type="scientific">Methylotuvimicrobium buryatense</name>
    <name type="common">Methylomicrobium buryatense</name>
    <dbReference type="NCBI Taxonomy" id="95641"/>
    <lineage>
        <taxon>Bacteria</taxon>
        <taxon>Pseudomonadati</taxon>
        <taxon>Pseudomonadota</taxon>
        <taxon>Gammaproteobacteria</taxon>
        <taxon>Methylococcales</taxon>
        <taxon>Methylococcaceae</taxon>
        <taxon>Methylotuvimicrobium</taxon>
    </lineage>
</organism>
<dbReference type="PANTHER" id="PTHR37945">
    <property type="entry name" value="EXTRACELLULAR TUNGSTATE BINDING PROTEIN"/>
    <property type="match status" value="1"/>
</dbReference>
<gene>
    <name evidence="3" type="ORF">EQU24_16690</name>
</gene>
<dbReference type="Proteomes" id="UP000305881">
    <property type="component" value="Chromosome"/>
</dbReference>
<dbReference type="PANTHER" id="PTHR37945:SF1">
    <property type="entry name" value="EXTRACELLULAR TUNGSTATE BINDING PROTEIN"/>
    <property type="match status" value="1"/>
</dbReference>
<accession>A0A4V1IK52</accession>
<dbReference type="InterPro" id="IPR024370">
    <property type="entry name" value="PBP_domain"/>
</dbReference>
<dbReference type="STRING" id="675511.GCA_000341735_04118"/>
<feature type="chain" id="PRO_5020254801" evidence="1">
    <location>
        <begin position="22"/>
        <end position="269"/>
    </location>
</feature>
<dbReference type="Gene3D" id="3.40.190.10">
    <property type="entry name" value="Periplasmic binding protein-like II"/>
    <property type="match status" value="2"/>
</dbReference>
<feature type="signal peptide" evidence="1">
    <location>
        <begin position="1"/>
        <end position="21"/>
    </location>
</feature>
<evidence type="ECO:0000313" key="3">
    <source>
        <dbReference type="EMBL" id="QCW83695.1"/>
    </source>
</evidence>
<dbReference type="OrthoDB" id="186379at2"/>
<proteinExistence type="predicted"/>
<dbReference type="SUPFAM" id="SSF53850">
    <property type="entry name" value="Periplasmic binding protein-like II"/>
    <property type="match status" value="1"/>
</dbReference>
<keyword evidence="4" id="KW-1185">Reference proteome</keyword>
<reference evidence="4" key="1">
    <citation type="journal article" date="2019" name="J. Bacteriol.">
        <title>A Mutagenic Screen Identifies a TonB-Dependent Receptor Required for the Lanthanide Metal Switch in the Type I Methanotroph 'Methylotuvimicrobium buryatense' 5GB1C.</title>
        <authorList>
            <person name="Groom J.D."/>
            <person name="Ford S.M."/>
            <person name="Pesesky M.W."/>
            <person name="Lidstrom M.E."/>
        </authorList>
    </citation>
    <scope>NUCLEOTIDE SEQUENCE [LARGE SCALE GENOMIC DNA]</scope>
    <source>
        <strain evidence="4">5GB1C</strain>
    </source>
</reference>
<evidence type="ECO:0000256" key="1">
    <source>
        <dbReference type="SAM" id="SignalP"/>
    </source>
</evidence>
<feature type="domain" description="PBP" evidence="2">
    <location>
        <begin position="28"/>
        <end position="243"/>
    </location>
</feature>
<dbReference type="InterPro" id="IPR052738">
    <property type="entry name" value="ABC-Tungstate_binding"/>
</dbReference>
<dbReference type="EMBL" id="CP035467">
    <property type="protein sequence ID" value="QCW83695.1"/>
    <property type="molecule type" value="Genomic_DNA"/>
</dbReference>
<evidence type="ECO:0000259" key="2">
    <source>
        <dbReference type="Pfam" id="PF12849"/>
    </source>
</evidence>
<keyword evidence="1" id="KW-0732">Signal</keyword>
<dbReference type="RefSeq" id="WP_026130366.1">
    <property type="nucleotide sequence ID" value="NZ_CP035467.1"/>
</dbReference>
<sequence length="269" mass="29824">MRMIKLLFILSFLLIAGHLHAEPILRMSTTTSTEHSGLLAVLNPVFEKRYGVKVHVIAVGTGKALKLGENGDVDLMLVHAPEAEIAFVNAGYGVDRSPVMYNDYVIVGPDADPARVSASGSVNEAFERIARSRSVFISRGDESGTHLKEKQIWREVEIEPQGSWYISTGQGMGAVLQMADQKRAYALTDRGTFISYQDKVEIGIVFDNDPTLFNPYHLIAVNPKRYPTAQYELARQYIAFLTGKQGQSLIAGFKRSGQQLFYPDAVNVR</sequence>